<evidence type="ECO:0000313" key="3">
    <source>
        <dbReference type="Proteomes" id="UP001449657"/>
    </source>
</evidence>
<evidence type="ECO:0000313" key="2">
    <source>
        <dbReference type="EMBL" id="WZN46853.1"/>
    </source>
</evidence>
<organism evidence="2 3">
    <name type="scientific">Chitinophaga caseinilytica</name>
    <dbReference type="NCBI Taxonomy" id="2267521"/>
    <lineage>
        <taxon>Bacteria</taxon>
        <taxon>Pseudomonadati</taxon>
        <taxon>Bacteroidota</taxon>
        <taxon>Chitinophagia</taxon>
        <taxon>Chitinophagales</taxon>
        <taxon>Chitinophagaceae</taxon>
        <taxon>Chitinophaga</taxon>
    </lineage>
</organism>
<keyword evidence="1" id="KW-1133">Transmembrane helix</keyword>
<keyword evidence="1" id="KW-0812">Transmembrane</keyword>
<keyword evidence="3" id="KW-1185">Reference proteome</keyword>
<feature type="transmembrane region" description="Helical" evidence="1">
    <location>
        <begin position="134"/>
        <end position="152"/>
    </location>
</feature>
<evidence type="ECO:0000256" key="1">
    <source>
        <dbReference type="SAM" id="Phobius"/>
    </source>
</evidence>
<feature type="transmembrane region" description="Helical" evidence="1">
    <location>
        <begin position="227"/>
        <end position="248"/>
    </location>
</feature>
<dbReference type="EMBL" id="CP150096">
    <property type="protein sequence ID" value="WZN46853.1"/>
    <property type="molecule type" value="Genomic_DNA"/>
</dbReference>
<dbReference type="Proteomes" id="UP001449657">
    <property type="component" value="Chromosome"/>
</dbReference>
<feature type="transmembrane region" description="Helical" evidence="1">
    <location>
        <begin position="14"/>
        <end position="41"/>
    </location>
</feature>
<proteinExistence type="predicted"/>
<feature type="transmembrane region" description="Helical" evidence="1">
    <location>
        <begin position="93"/>
        <end position="113"/>
    </location>
</feature>
<gene>
    <name evidence="2" type="ORF">WJU22_01475</name>
</gene>
<sequence length="291" mass="32122">MEHFPWRAAALSGVGLGIATLSAGLVAPVIWALTGLVYWTWKRFHTGLKWPQLLFIVMIAAVSAGWYYAWLGWRGGLAGLRIQPYASAGNSFSLHWLAMVACFPVLAFALTWLQTARTRSIYLAQPAENRDMSWWMWAMFWTGLLVLSVMRAPLESASLLHLPLAYLAAVQVHRVVEGRLRLRPWNHALLLILGIGGGLMLALLPLAGKYHPELLPTCFRPDADWHIAEMAYGILYMIFTAVGAALVAKKRAQEGLMLLLFGGMLLITLAAVSFGDKVQLAPQGTAVETKK</sequence>
<keyword evidence="1" id="KW-0472">Membrane</keyword>
<feature type="transmembrane region" description="Helical" evidence="1">
    <location>
        <begin position="158"/>
        <end position="176"/>
    </location>
</feature>
<feature type="transmembrane region" description="Helical" evidence="1">
    <location>
        <begin position="188"/>
        <end position="207"/>
    </location>
</feature>
<feature type="transmembrane region" description="Helical" evidence="1">
    <location>
        <begin position="255"/>
        <end position="274"/>
    </location>
</feature>
<feature type="transmembrane region" description="Helical" evidence="1">
    <location>
        <begin position="53"/>
        <end position="73"/>
    </location>
</feature>
<protein>
    <submittedName>
        <fullName evidence="2">Uncharacterized protein</fullName>
    </submittedName>
</protein>
<reference evidence="2 3" key="1">
    <citation type="submission" date="2024-03" db="EMBL/GenBank/DDBJ databases">
        <title>Chitinophaga caseinilytica sp. nov., a casein hydrolysing bacterium isolated from forest soil.</title>
        <authorList>
            <person name="Lee D.S."/>
            <person name="Han D.M."/>
            <person name="Baek J.H."/>
            <person name="Choi D.G."/>
            <person name="Jeon J.H."/>
            <person name="Jeon C.O."/>
        </authorList>
    </citation>
    <scope>NUCLEOTIDE SEQUENCE [LARGE SCALE GENOMIC DNA]</scope>
    <source>
        <strain evidence="2 3">KACC 19118</strain>
    </source>
</reference>
<accession>A0ABZ2Z569</accession>
<name>A0ABZ2Z569_9BACT</name>
<dbReference type="RefSeq" id="WP_341841529.1">
    <property type="nucleotide sequence ID" value="NZ_CP149792.1"/>
</dbReference>